<dbReference type="STRING" id="112413.SAMN05421854_11016"/>
<reference evidence="2" key="1">
    <citation type="submission" date="2016-10" db="EMBL/GenBank/DDBJ databases">
        <authorList>
            <person name="Varghese N."/>
            <person name="Submissions S."/>
        </authorList>
    </citation>
    <scope>NUCLEOTIDE SEQUENCE [LARGE SCALE GENOMIC DNA]</scope>
    <source>
        <strain evidence="2">DSM 44637</strain>
    </source>
</reference>
<dbReference type="Proteomes" id="UP000199137">
    <property type="component" value="Unassembled WGS sequence"/>
</dbReference>
<dbReference type="EMBL" id="FOWC01000010">
    <property type="protein sequence ID" value="SFQ26542.1"/>
    <property type="molecule type" value="Genomic_DNA"/>
</dbReference>
<name>A0A1I5X3E7_9PSEU</name>
<organism evidence="1 2">
    <name type="scientific">Amycolatopsis rubida</name>
    <dbReference type="NCBI Taxonomy" id="112413"/>
    <lineage>
        <taxon>Bacteria</taxon>
        <taxon>Bacillati</taxon>
        <taxon>Actinomycetota</taxon>
        <taxon>Actinomycetes</taxon>
        <taxon>Pseudonocardiales</taxon>
        <taxon>Pseudonocardiaceae</taxon>
        <taxon>Amycolatopsis</taxon>
    </lineage>
</organism>
<sequence length="79" mass="8210">MLRAVAARVAAGTGTCADPLHVVKDLSRAAGSLAEAVQAIVDREIRLEPGMAADLAGAREAVTQLDAAAANLWALRQRF</sequence>
<evidence type="ECO:0000313" key="1">
    <source>
        <dbReference type="EMBL" id="SFQ26542.1"/>
    </source>
</evidence>
<proteinExistence type="predicted"/>
<dbReference type="AlphaFoldDB" id="A0A1I5X3E7"/>
<dbReference type="RefSeq" id="WP_093575589.1">
    <property type="nucleotide sequence ID" value="NZ_FOWC01000010.1"/>
</dbReference>
<protein>
    <submittedName>
        <fullName evidence="1">Uncharacterized protein</fullName>
    </submittedName>
</protein>
<dbReference type="OrthoDB" id="9982667at2"/>
<accession>A0A1I5X3E7</accession>
<evidence type="ECO:0000313" key="2">
    <source>
        <dbReference type="Proteomes" id="UP000199137"/>
    </source>
</evidence>
<gene>
    <name evidence="1" type="ORF">SAMN05421854_11016</name>
</gene>